<dbReference type="GO" id="GO:0003729">
    <property type="term" value="F:mRNA binding"/>
    <property type="evidence" value="ECO:0007669"/>
    <property type="project" value="InterPro"/>
</dbReference>
<dbReference type="KEGG" id="mis:MICPUN_80228"/>
<gene>
    <name evidence="16" type="ORF">MICPUN_80228</name>
</gene>
<dbReference type="eggNOG" id="KOG0130">
    <property type="taxonomic scope" value="Eukaryota"/>
</dbReference>
<dbReference type="GO" id="GO:0005634">
    <property type="term" value="C:nucleus"/>
    <property type="evidence" value="ECO:0007669"/>
    <property type="project" value="UniProtKB-SubCell"/>
</dbReference>
<dbReference type="SMART" id="SM00360">
    <property type="entry name" value="RRM"/>
    <property type="match status" value="1"/>
</dbReference>
<keyword evidence="10" id="KW-0508">mRNA splicing</keyword>
<dbReference type="PANTHER" id="PTHR45894">
    <property type="entry name" value="RNA-BINDING PROTEIN 8A"/>
    <property type="match status" value="1"/>
</dbReference>
<evidence type="ECO:0000256" key="13">
    <source>
        <dbReference type="PROSITE-ProRule" id="PRU00176"/>
    </source>
</evidence>
<dbReference type="InterPro" id="IPR035979">
    <property type="entry name" value="RBD_domain_sf"/>
</dbReference>
<keyword evidence="11" id="KW-0539">Nucleus</keyword>
<evidence type="ECO:0000256" key="7">
    <source>
        <dbReference type="ARBA" id="ARBA00022845"/>
    </source>
</evidence>
<keyword evidence="5" id="KW-0963">Cytoplasm</keyword>
<dbReference type="Gene3D" id="3.30.70.330">
    <property type="match status" value="1"/>
</dbReference>
<dbReference type="GO" id="GO:0005737">
    <property type="term" value="C:cytoplasm"/>
    <property type="evidence" value="ECO:0007669"/>
    <property type="project" value="UniProtKB-SubCell"/>
</dbReference>
<dbReference type="GeneID" id="8242069"/>
<evidence type="ECO:0000256" key="5">
    <source>
        <dbReference type="ARBA" id="ARBA00022490"/>
    </source>
</evidence>
<comment type="similarity">
    <text evidence="3">Belongs to the RBM8A family.</text>
</comment>
<dbReference type="InterPro" id="IPR000504">
    <property type="entry name" value="RRM_dom"/>
</dbReference>
<dbReference type="EMBL" id="CP001324">
    <property type="protein sequence ID" value="ACO61704.1"/>
    <property type="molecule type" value="Genomic_DNA"/>
</dbReference>
<proteinExistence type="inferred from homology"/>
<dbReference type="InParanoid" id="C1E1A6"/>
<dbReference type="STRING" id="296587.C1E1A6"/>
<dbReference type="SUPFAM" id="SSF54928">
    <property type="entry name" value="RNA-binding domain, RBD"/>
    <property type="match status" value="1"/>
</dbReference>
<dbReference type="InterPro" id="IPR008111">
    <property type="entry name" value="RNA-bd_8"/>
</dbReference>
<feature type="domain" description="RRM" evidence="15">
    <location>
        <begin position="29"/>
        <end position="107"/>
    </location>
</feature>
<dbReference type="OMA" id="NVKVDWC"/>
<dbReference type="CDD" id="cd12324">
    <property type="entry name" value="RRM_RBM8"/>
    <property type="match status" value="1"/>
</dbReference>
<protein>
    <recommendedName>
        <fullName evidence="12">RNA-binding protein 8A</fullName>
    </recommendedName>
</protein>
<evidence type="ECO:0000256" key="1">
    <source>
        <dbReference type="ARBA" id="ARBA00004123"/>
    </source>
</evidence>
<dbReference type="GO" id="GO:0006417">
    <property type="term" value="P:regulation of translation"/>
    <property type="evidence" value="ECO:0007669"/>
    <property type="project" value="UniProtKB-KW"/>
</dbReference>
<evidence type="ECO:0000313" key="16">
    <source>
        <dbReference type="EMBL" id="ACO61704.1"/>
    </source>
</evidence>
<dbReference type="FunFam" id="3.30.70.330:FF:000525">
    <property type="entry name" value="RNA-binding protein 8A"/>
    <property type="match status" value="1"/>
</dbReference>
<dbReference type="Pfam" id="PF00076">
    <property type="entry name" value="RRM_1"/>
    <property type="match status" value="1"/>
</dbReference>
<evidence type="ECO:0000256" key="2">
    <source>
        <dbReference type="ARBA" id="ARBA00004496"/>
    </source>
</evidence>
<comment type="subcellular location">
    <subcellularLocation>
        <location evidence="2">Cytoplasm</location>
    </subcellularLocation>
    <subcellularLocation>
        <location evidence="1">Nucleus</location>
    </subcellularLocation>
</comment>
<organism evidence="16 17">
    <name type="scientific">Micromonas commoda (strain RCC299 / NOUM17 / CCMP2709)</name>
    <name type="common">Picoplanktonic green alga</name>
    <dbReference type="NCBI Taxonomy" id="296587"/>
    <lineage>
        <taxon>Eukaryota</taxon>
        <taxon>Viridiplantae</taxon>
        <taxon>Chlorophyta</taxon>
        <taxon>Mamiellophyceae</taxon>
        <taxon>Mamiellales</taxon>
        <taxon>Mamiellaceae</taxon>
        <taxon>Micromonas</taxon>
    </lineage>
</organism>
<dbReference type="PRINTS" id="PR01738">
    <property type="entry name" value="RNABINDINGM8"/>
</dbReference>
<keyword evidence="17" id="KW-1185">Reference proteome</keyword>
<dbReference type="GO" id="GO:0008380">
    <property type="term" value="P:RNA splicing"/>
    <property type="evidence" value="ECO:0007669"/>
    <property type="project" value="UniProtKB-KW"/>
</dbReference>
<dbReference type="AlphaFoldDB" id="C1E1A6"/>
<dbReference type="OrthoDB" id="15688at2759"/>
<dbReference type="InterPro" id="IPR012677">
    <property type="entry name" value="Nucleotide-bd_a/b_plait_sf"/>
</dbReference>
<dbReference type="PROSITE" id="PS50102">
    <property type="entry name" value="RRM"/>
    <property type="match status" value="1"/>
</dbReference>
<evidence type="ECO:0000256" key="6">
    <source>
        <dbReference type="ARBA" id="ARBA00022664"/>
    </source>
</evidence>
<evidence type="ECO:0000256" key="3">
    <source>
        <dbReference type="ARBA" id="ARBA00007987"/>
    </source>
</evidence>
<name>C1E1A6_MICCC</name>
<evidence type="ECO:0000259" key="15">
    <source>
        <dbReference type="PROSITE" id="PS50102"/>
    </source>
</evidence>
<dbReference type="Proteomes" id="UP000002009">
    <property type="component" value="Chromosome 3"/>
</dbReference>
<evidence type="ECO:0000256" key="12">
    <source>
        <dbReference type="ARBA" id="ARBA00077711"/>
    </source>
</evidence>
<keyword evidence="9" id="KW-0866">Nonsense-mediated mRNA decay</keyword>
<keyword evidence="7" id="KW-0810">Translation regulation</keyword>
<keyword evidence="6" id="KW-0507">mRNA processing</keyword>
<evidence type="ECO:0000256" key="11">
    <source>
        <dbReference type="ARBA" id="ARBA00023242"/>
    </source>
</evidence>
<keyword evidence="4" id="KW-0813">Transport</keyword>
<evidence type="ECO:0000313" key="17">
    <source>
        <dbReference type="Proteomes" id="UP000002009"/>
    </source>
</evidence>
<dbReference type="FunCoup" id="C1E1A6">
    <property type="interactions" value="1813"/>
</dbReference>
<feature type="region of interest" description="Disordered" evidence="14">
    <location>
        <begin position="1"/>
        <end position="24"/>
    </location>
</feature>
<evidence type="ECO:0000256" key="10">
    <source>
        <dbReference type="ARBA" id="ARBA00023187"/>
    </source>
</evidence>
<dbReference type="InterPro" id="IPR033744">
    <property type="entry name" value="RRM_RBM8"/>
</dbReference>
<dbReference type="RefSeq" id="XP_002500446.1">
    <property type="nucleotide sequence ID" value="XM_002500400.1"/>
</dbReference>
<accession>C1E1A6</accession>
<evidence type="ECO:0000256" key="14">
    <source>
        <dbReference type="SAM" id="MobiDB-lite"/>
    </source>
</evidence>
<dbReference type="GO" id="GO:0000184">
    <property type="term" value="P:nuclear-transcribed mRNA catabolic process, nonsense-mediated decay"/>
    <property type="evidence" value="ECO:0007669"/>
    <property type="project" value="UniProtKB-KW"/>
</dbReference>
<keyword evidence="8 13" id="KW-0694">RNA-binding</keyword>
<evidence type="ECO:0000256" key="8">
    <source>
        <dbReference type="ARBA" id="ARBA00022884"/>
    </source>
</evidence>
<reference evidence="16 17" key="1">
    <citation type="journal article" date="2009" name="Science">
        <title>Green evolution and dynamic adaptations revealed by genomes of the marine picoeukaryotes Micromonas.</title>
        <authorList>
            <person name="Worden A.Z."/>
            <person name="Lee J.H."/>
            <person name="Mock T."/>
            <person name="Rouze P."/>
            <person name="Simmons M.P."/>
            <person name="Aerts A.L."/>
            <person name="Allen A.E."/>
            <person name="Cuvelier M.L."/>
            <person name="Derelle E."/>
            <person name="Everett M.V."/>
            <person name="Foulon E."/>
            <person name="Grimwood J."/>
            <person name="Gundlach H."/>
            <person name="Henrissat B."/>
            <person name="Napoli C."/>
            <person name="McDonald S.M."/>
            <person name="Parker M.S."/>
            <person name="Rombauts S."/>
            <person name="Salamov A."/>
            <person name="Von Dassow P."/>
            <person name="Badger J.H."/>
            <person name="Coutinho P.M."/>
            <person name="Demir E."/>
            <person name="Dubchak I."/>
            <person name="Gentemann C."/>
            <person name="Eikrem W."/>
            <person name="Gready J.E."/>
            <person name="John U."/>
            <person name="Lanier W."/>
            <person name="Lindquist E.A."/>
            <person name="Lucas S."/>
            <person name="Mayer K.F."/>
            <person name="Moreau H."/>
            <person name="Not F."/>
            <person name="Otillar R."/>
            <person name="Panaud O."/>
            <person name="Pangilinan J."/>
            <person name="Paulsen I."/>
            <person name="Piegu B."/>
            <person name="Poliakov A."/>
            <person name="Robbens S."/>
            <person name="Schmutz J."/>
            <person name="Toulza E."/>
            <person name="Wyss T."/>
            <person name="Zelensky A."/>
            <person name="Zhou K."/>
            <person name="Armbrust E.V."/>
            <person name="Bhattacharya D."/>
            <person name="Goodenough U.W."/>
            <person name="Van de Peer Y."/>
            <person name="Grigoriev I.V."/>
        </authorList>
    </citation>
    <scope>NUCLEOTIDE SEQUENCE [LARGE SCALE GENOMIC DNA]</scope>
    <source>
        <strain evidence="17">RCC299 / NOUM17</strain>
    </source>
</reference>
<evidence type="ECO:0000256" key="4">
    <source>
        <dbReference type="ARBA" id="ARBA00022448"/>
    </source>
</evidence>
<sequence>MDDDRGGRFESIPENDSGAPGPAKSVEGWIVLVTGVHEEAQEDDLHEHFADYGEIRNMHLNLDRRTGFVKGYALIEYETKKEAQAAIDGANGSSMLDQTLEVSFAFSKGPINK</sequence>
<dbReference type="GO" id="GO:0006397">
    <property type="term" value="P:mRNA processing"/>
    <property type="evidence" value="ECO:0007669"/>
    <property type="project" value="UniProtKB-KW"/>
</dbReference>
<evidence type="ECO:0000256" key="9">
    <source>
        <dbReference type="ARBA" id="ARBA00023161"/>
    </source>
</evidence>